<keyword evidence="1" id="KW-1133">Transmembrane helix</keyword>
<protein>
    <submittedName>
        <fullName evidence="2">Mycobacterial 4 TMS phage holin, superfamily IV</fullName>
    </submittedName>
</protein>
<dbReference type="PANTHER" id="PTHR37309">
    <property type="entry name" value="SLR0284 PROTEIN"/>
    <property type="match status" value="1"/>
</dbReference>
<evidence type="ECO:0000313" key="2">
    <source>
        <dbReference type="EMBL" id="RYQ10401.1"/>
    </source>
</evidence>
<dbReference type="RefSeq" id="WP_129897551.1">
    <property type="nucleotide sequence ID" value="NZ_RYUH01000010.1"/>
</dbReference>
<organism evidence="2 3">
    <name type="scientific">Bifidobacterium pseudolongum subsp. globosum</name>
    <dbReference type="NCBI Taxonomy" id="1690"/>
    <lineage>
        <taxon>Bacteria</taxon>
        <taxon>Bacillati</taxon>
        <taxon>Actinomycetota</taxon>
        <taxon>Actinomycetes</taxon>
        <taxon>Bifidobacteriales</taxon>
        <taxon>Bifidobacteriaceae</taxon>
        <taxon>Bifidobacterium</taxon>
    </lineage>
</organism>
<feature type="transmembrane region" description="Helical" evidence="1">
    <location>
        <begin position="32"/>
        <end position="50"/>
    </location>
</feature>
<dbReference type="AlphaFoldDB" id="A0A4Q5A096"/>
<dbReference type="Proteomes" id="UP000292568">
    <property type="component" value="Unassembled WGS sequence"/>
</dbReference>
<keyword evidence="1" id="KW-0472">Membrane</keyword>
<dbReference type="PANTHER" id="PTHR37309:SF1">
    <property type="entry name" value="SLR0284 PROTEIN"/>
    <property type="match status" value="1"/>
</dbReference>
<keyword evidence="1" id="KW-0812">Transmembrane</keyword>
<name>A0A4Q5A096_9BIFI</name>
<dbReference type="EMBL" id="RYUH01000010">
    <property type="protein sequence ID" value="RYQ10401.1"/>
    <property type="molecule type" value="Genomic_DNA"/>
</dbReference>
<reference evidence="2 3" key="1">
    <citation type="submission" date="2018-12" db="EMBL/GenBank/DDBJ databases">
        <title>Unveiling genomic diversity among members of the Bifidobacterium pseudolongum species, a widely distributed gut commensal of the animal kingdom.</title>
        <authorList>
            <person name="Lugli G.A."/>
            <person name="Duranti S."/>
            <person name="Albert K."/>
            <person name="Mancabelli L."/>
            <person name="Napoli S."/>
            <person name="Viappiani A."/>
            <person name="Anzalone R."/>
            <person name="Longhi G."/>
            <person name="Milani C."/>
            <person name="Turroni F."/>
            <person name="Alessandri G."/>
            <person name="Sela D.A."/>
            <person name="Van Sinderen D."/>
            <person name="Ventura M."/>
        </authorList>
    </citation>
    <scope>NUCLEOTIDE SEQUENCE [LARGE SCALE GENOMIC DNA]</scope>
    <source>
        <strain evidence="2 3">2093B</strain>
    </source>
</reference>
<accession>A0A4Q5A096</accession>
<gene>
    <name evidence="2" type="ORF">PG2093B_0984</name>
</gene>
<sequence>MASFFIRWLVLTVAAAVMVLLLPGMHAVGHPPILGIAAFSLFMALLNASIKPVVQTLALPFTILSFGILALVINWLFMELASWLSLSLFDVGVTIDGFWWATLGSIIMSVVSGIVSAAIGS</sequence>
<dbReference type="Pfam" id="PF04020">
    <property type="entry name" value="Phage_holin_4_2"/>
    <property type="match status" value="1"/>
</dbReference>
<feature type="transmembrane region" description="Helical" evidence="1">
    <location>
        <begin position="5"/>
        <end position="26"/>
    </location>
</feature>
<dbReference type="InterPro" id="IPR007165">
    <property type="entry name" value="Phage_holin_4_2"/>
</dbReference>
<evidence type="ECO:0000256" key="1">
    <source>
        <dbReference type="SAM" id="Phobius"/>
    </source>
</evidence>
<proteinExistence type="predicted"/>
<evidence type="ECO:0000313" key="3">
    <source>
        <dbReference type="Proteomes" id="UP000292568"/>
    </source>
</evidence>
<feature type="transmembrane region" description="Helical" evidence="1">
    <location>
        <begin position="97"/>
        <end position="119"/>
    </location>
</feature>
<comment type="caution">
    <text evidence="2">The sequence shown here is derived from an EMBL/GenBank/DDBJ whole genome shotgun (WGS) entry which is preliminary data.</text>
</comment>
<feature type="transmembrane region" description="Helical" evidence="1">
    <location>
        <begin position="57"/>
        <end position="77"/>
    </location>
</feature>